<protein>
    <submittedName>
        <fullName evidence="1">Uncharacterized protein</fullName>
    </submittedName>
</protein>
<organism evidence="1 2">
    <name type="scientific">Pantoea wallisii</name>
    <dbReference type="NCBI Taxonomy" id="1076551"/>
    <lineage>
        <taxon>Bacteria</taxon>
        <taxon>Pseudomonadati</taxon>
        <taxon>Pseudomonadota</taxon>
        <taxon>Gammaproteobacteria</taxon>
        <taxon>Enterobacterales</taxon>
        <taxon>Erwiniaceae</taxon>
        <taxon>Pantoea</taxon>
    </lineage>
</organism>
<dbReference type="Proteomes" id="UP000193104">
    <property type="component" value="Unassembled WGS sequence"/>
</dbReference>
<accession>A0A1X1D747</accession>
<reference evidence="1 2" key="1">
    <citation type="journal article" date="2017" name="Antonie Van Leeuwenhoek">
        <title>Phylogenomic resolution of the bacterial genus Pantoea and its relationship with Erwinia and Tatumella.</title>
        <authorList>
            <person name="Palmer M."/>
            <person name="Steenkamp E.T."/>
            <person name="Coetzee M.P."/>
            <person name="Chan W.Y."/>
            <person name="van Zyl E."/>
            <person name="De Maayer P."/>
            <person name="Coutinho T.A."/>
            <person name="Blom J."/>
            <person name="Smits T.H."/>
            <person name="Duffy B."/>
            <person name="Venter S.N."/>
        </authorList>
    </citation>
    <scope>NUCLEOTIDE SEQUENCE [LARGE SCALE GENOMIC DNA]</scope>
    <source>
        <strain evidence="1 2">LMG 26277</strain>
    </source>
</reference>
<gene>
    <name evidence="1" type="ORF">HA48_14635</name>
</gene>
<dbReference type="AlphaFoldDB" id="A0A1X1D747"/>
<sequence length="98" mass="11243">MKRRPFTEHEIKTIKSLAKKCPPAQIAKRLNRPASSIHSFIKTHNLPAAIQTYKKVMSSDVRKVVEMRQSGLKYREIAERTGINVDMCGYIYRSYGCA</sequence>
<keyword evidence="2" id="KW-1185">Reference proteome</keyword>
<name>A0A1X1D747_9GAMM</name>
<dbReference type="OrthoDB" id="2621539at2"/>
<dbReference type="RefSeq" id="WP_128602019.1">
    <property type="nucleotide sequence ID" value="NZ_MLFS01000042.1"/>
</dbReference>
<evidence type="ECO:0000313" key="1">
    <source>
        <dbReference type="EMBL" id="ORM72390.1"/>
    </source>
</evidence>
<comment type="caution">
    <text evidence="1">The sequence shown here is derived from an EMBL/GenBank/DDBJ whole genome shotgun (WGS) entry which is preliminary data.</text>
</comment>
<dbReference type="STRING" id="1076551.HA48_14635"/>
<evidence type="ECO:0000313" key="2">
    <source>
        <dbReference type="Proteomes" id="UP000193104"/>
    </source>
</evidence>
<proteinExistence type="predicted"/>
<dbReference type="EMBL" id="MLFS01000042">
    <property type="protein sequence ID" value="ORM72390.1"/>
    <property type="molecule type" value="Genomic_DNA"/>
</dbReference>